<dbReference type="GO" id="GO:0005730">
    <property type="term" value="C:nucleolus"/>
    <property type="evidence" value="ECO:0007669"/>
    <property type="project" value="UniProtKB-SubCell"/>
</dbReference>
<dbReference type="GO" id="GO:0000786">
    <property type="term" value="C:nucleosome"/>
    <property type="evidence" value="ECO:0007669"/>
    <property type="project" value="InterPro"/>
</dbReference>
<dbReference type="FunFam" id="1.10.10.10:FF:000620">
    <property type="entry name" value="Homeodomain-like/winged-helix DNA-binding family protein"/>
    <property type="match status" value="1"/>
</dbReference>
<keyword evidence="4" id="KW-0158">Chromosome</keyword>
<dbReference type="SMART" id="SM00526">
    <property type="entry name" value="H15"/>
    <property type="match status" value="1"/>
</dbReference>
<dbReference type="SUPFAM" id="SSF46689">
    <property type="entry name" value="Homeodomain-like"/>
    <property type="match status" value="1"/>
</dbReference>
<keyword evidence="5" id="KW-0779">Telomere</keyword>
<evidence type="ECO:0000259" key="13">
    <source>
        <dbReference type="PROSITE" id="PS50090"/>
    </source>
</evidence>
<comment type="subunit">
    <text evidence="3">Forms a homodimer and heterodimers.</text>
</comment>
<feature type="region of interest" description="Disordered" evidence="12">
    <location>
        <begin position="127"/>
        <end position="152"/>
    </location>
</feature>
<evidence type="ECO:0000256" key="8">
    <source>
        <dbReference type="ARBA" id="ARBA00023125"/>
    </source>
</evidence>
<evidence type="ECO:0000256" key="7">
    <source>
        <dbReference type="ARBA" id="ARBA00023054"/>
    </source>
</evidence>
<evidence type="ECO:0000256" key="1">
    <source>
        <dbReference type="ARBA" id="ARBA00004574"/>
    </source>
</evidence>
<dbReference type="InterPro" id="IPR017930">
    <property type="entry name" value="Myb_dom"/>
</dbReference>
<accession>A0A3L6QYS6</accession>
<evidence type="ECO:0000256" key="12">
    <source>
        <dbReference type="SAM" id="MobiDB-lite"/>
    </source>
</evidence>
<dbReference type="InterPro" id="IPR005818">
    <property type="entry name" value="Histone_H1/H5_H15"/>
</dbReference>
<feature type="domain" description="HTH myb-type" evidence="14">
    <location>
        <begin position="1"/>
        <end position="31"/>
    </location>
</feature>
<evidence type="ECO:0000256" key="11">
    <source>
        <dbReference type="ARBA" id="ARBA00058078"/>
    </source>
</evidence>
<organism evidence="16 17">
    <name type="scientific">Panicum miliaceum</name>
    <name type="common">Proso millet</name>
    <name type="synonym">Broomcorn millet</name>
    <dbReference type="NCBI Taxonomy" id="4540"/>
    <lineage>
        <taxon>Eukaryota</taxon>
        <taxon>Viridiplantae</taxon>
        <taxon>Streptophyta</taxon>
        <taxon>Embryophyta</taxon>
        <taxon>Tracheophyta</taxon>
        <taxon>Spermatophyta</taxon>
        <taxon>Magnoliopsida</taxon>
        <taxon>Liliopsida</taxon>
        <taxon>Poales</taxon>
        <taxon>Poaceae</taxon>
        <taxon>PACMAD clade</taxon>
        <taxon>Panicoideae</taxon>
        <taxon>Panicodae</taxon>
        <taxon>Paniceae</taxon>
        <taxon>Panicinae</taxon>
        <taxon>Panicum</taxon>
        <taxon>Panicum sect. Panicum</taxon>
    </lineage>
</organism>
<evidence type="ECO:0000256" key="9">
    <source>
        <dbReference type="ARBA" id="ARBA00023163"/>
    </source>
</evidence>
<dbReference type="Pfam" id="PF00249">
    <property type="entry name" value="Myb_DNA-binding"/>
    <property type="match status" value="1"/>
</dbReference>
<evidence type="ECO:0000256" key="5">
    <source>
        <dbReference type="ARBA" id="ARBA00022895"/>
    </source>
</evidence>
<dbReference type="InterPro" id="IPR036388">
    <property type="entry name" value="WH-like_DNA-bd_sf"/>
</dbReference>
<dbReference type="GO" id="GO:0000781">
    <property type="term" value="C:chromosome, telomeric region"/>
    <property type="evidence" value="ECO:0007669"/>
    <property type="project" value="UniProtKB-SubCell"/>
</dbReference>
<feature type="domain" description="H15" evidence="15">
    <location>
        <begin position="178"/>
        <end position="247"/>
    </location>
</feature>
<keyword evidence="6" id="KW-0805">Transcription regulation</keyword>
<evidence type="ECO:0000313" key="17">
    <source>
        <dbReference type="Proteomes" id="UP000275267"/>
    </source>
</evidence>
<evidence type="ECO:0000313" key="16">
    <source>
        <dbReference type="EMBL" id="RLM91848.1"/>
    </source>
</evidence>
<dbReference type="PANTHER" id="PTHR46267:SF15">
    <property type="entry name" value="WINGED HELIX-TURN-HELIX TRANSCRIPTION REPRESSOR DNA-BINDING PROTEIN-RELATED"/>
    <property type="match status" value="1"/>
</dbReference>
<dbReference type="EMBL" id="PQIB02000010">
    <property type="protein sequence ID" value="RLM91848.1"/>
    <property type="molecule type" value="Genomic_DNA"/>
</dbReference>
<dbReference type="Proteomes" id="UP000275267">
    <property type="component" value="Unassembled WGS sequence"/>
</dbReference>
<dbReference type="GO" id="GO:0003691">
    <property type="term" value="F:double-stranded telomeric DNA binding"/>
    <property type="evidence" value="ECO:0007669"/>
    <property type="project" value="InterPro"/>
</dbReference>
<dbReference type="Gene3D" id="1.10.10.60">
    <property type="entry name" value="Homeodomain-like"/>
    <property type="match status" value="1"/>
</dbReference>
<dbReference type="Pfam" id="PF00538">
    <property type="entry name" value="Linker_histone"/>
    <property type="match status" value="1"/>
</dbReference>
<keyword evidence="7" id="KW-0175">Coiled coil</keyword>
<gene>
    <name evidence="16" type="ORF">C2845_PM08G23330</name>
</gene>
<evidence type="ECO:0000256" key="2">
    <source>
        <dbReference type="ARBA" id="ARBA00004604"/>
    </source>
</evidence>
<evidence type="ECO:0000256" key="10">
    <source>
        <dbReference type="ARBA" id="ARBA00023242"/>
    </source>
</evidence>
<comment type="subcellular location">
    <subcellularLocation>
        <location evidence="1">Chromosome</location>
        <location evidence="1">Telomere</location>
    </subcellularLocation>
    <subcellularLocation>
        <location evidence="2">Nucleus</location>
        <location evidence="2">Nucleolus</location>
    </subcellularLocation>
</comment>
<dbReference type="InterPro" id="IPR044597">
    <property type="entry name" value="SMH1-6"/>
</dbReference>
<dbReference type="InterPro" id="IPR036390">
    <property type="entry name" value="WH_DNA-bd_sf"/>
</dbReference>
<protein>
    <submittedName>
        <fullName evidence="16">Single myb histone 4</fullName>
    </submittedName>
</protein>
<dbReference type="PROSITE" id="PS51294">
    <property type="entry name" value="HTH_MYB"/>
    <property type="match status" value="1"/>
</dbReference>
<name>A0A3L6QYS6_PANMI</name>
<dbReference type="PANTHER" id="PTHR46267">
    <property type="entry name" value="SINGLE MYB HISTONE 4"/>
    <property type="match status" value="1"/>
</dbReference>
<dbReference type="FunFam" id="1.10.10.60:FF:000168">
    <property type="entry name" value="Telomere repeat-binding factor 1"/>
    <property type="match status" value="1"/>
</dbReference>
<keyword evidence="8" id="KW-0238">DNA-binding</keyword>
<dbReference type="InterPro" id="IPR001005">
    <property type="entry name" value="SANT/Myb"/>
</dbReference>
<dbReference type="STRING" id="4540.A0A3L6QYS6"/>
<evidence type="ECO:0000256" key="4">
    <source>
        <dbReference type="ARBA" id="ARBA00022454"/>
    </source>
</evidence>
<keyword evidence="10" id="KW-0539">Nucleus</keyword>
<feature type="region of interest" description="Disordered" evidence="12">
    <location>
        <begin position="254"/>
        <end position="274"/>
    </location>
</feature>
<evidence type="ECO:0000259" key="14">
    <source>
        <dbReference type="PROSITE" id="PS51294"/>
    </source>
</evidence>
<dbReference type="PROSITE" id="PS50090">
    <property type="entry name" value="MYB_LIKE"/>
    <property type="match status" value="1"/>
</dbReference>
<evidence type="ECO:0000259" key="15">
    <source>
        <dbReference type="PROSITE" id="PS51504"/>
    </source>
</evidence>
<dbReference type="PROSITE" id="PS51504">
    <property type="entry name" value="H15"/>
    <property type="match status" value="1"/>
</dbReference>
<dbReference type="CDD" id="cd11660">
    <property type="entry name" value="SANT_TRF"/>
    <property type="match status" value="1"/>
</dbReference>
<comment type="function">
    <text evidence="11">Binds preferentially double-stranded telomeric repeats, but may also bind to the single telomeric strand.</text>
</comment>
<keyword evidence="9" id="KW-0804">Transcription</keyword>
<dbReference type="InterPro" id="IPR009057">
    <property type="entry name" value="Homeodomain-like_sf"/>
</dbReference>
<proteinExistence type="predicted"/>
<evidence type="ECO:0000256" key="3">
    <source>
        <dbReference type="ARBA" id="ARBA00011414"/>
    </source>
</evidence>
<evidence type="ECO:0000256" key="6">
    <source>
        <dbReference type="ARBA" id="ARBA00023015"/>
    </source>
</evidence>
<dbReference type="SUPFAM" id="SSF46785">
    <property type="entry name" value="Winged helix' DNA-binding domain"/>
    <property type="match status" value="1"/>
</dbReference>
<keyword evidence="17" id="KW-1185">Reference proteome</keyword>
<reference evidence="17" key="1">
    <citation type="journal article" date="2019" name="Nat. Commun.">
        <title>The genome of broomcorn millet.</title>
        <authorList>
            <person name="Zou C."/>
            <person name="Miki D."/>
            <person name="Li D."/>
            <person name="Tang Q."/>
            <person name="Xiao L."/>
            <person name="Rajput S."/>
            <person name="Deng P."/>
            <person name="Jia W."/>
            <person name="Huang R."/>
            <person name="Zhang M."/>
            <person name="Sun Y."/>
            <person name="Hu J."/>
            <person name="Fu X."/>
            <person name="Schnable P.S."/>
            <person name="Li F."/>
            <person name="Zhang H."/>
            <person name="Feng B."/>
            <person name="Zhu X."/>
            <person name="Liu R."/>
            <person name="Schnable J.C."/>
            <person name="Zhu J.-K."/>
            <person name="Zhang H."/>
        </authorList>
    </citation>
    <scope>NUCLEOTIDE SEQUENCE [LARGE SCALE GENOMIC DNA]</scope>
</reference>
<dbReference type="GO" id="GO:0006334">
    <property type="term" value="P:nucleosome assembly"/>
    <property type="evidence" value="ECO:0007669"/>
    <property type="project" value="InterPro"/>
</dbReference>
<dbReference type="Gene3D" id="1.10.10.10">
    <property type="entry name" value="Winged helix-like DNA-binding domain superfamily/Winged helix DNA-binding domain"/>
    <property type="match status" value="1"/>
</dbReference>
<feature type="domain" description="Myb-like" evidence="13">
    <location>
        <begin position="5"/>
        <end position="50"/>
    </location>
</feature>
<dbReference type="AlphaFoldDB" id="A0A3L6QYS6"/>
<comment type="caution">
    <text evidence="16">The sequence shown here is derived from an EMBL/GenBank/DDBJ whole genome shotgun (WGS) entry which is preliminary data.</text>
</comment>
<dbReference type="OrthoDB" id="608866at2759"/>
<sequence length="352" mass="39192">MGAPKQKWTSEEEDALRRGVLKHGAGKWRTIQKDPEFSPVLSSRSNIDLKGLEFPTFAIKAFDILVGIWQSTSTIFMCIEASYRNTAYFLWFHIEEIWINIVTVFHLQPDKKYLREDKWRNLSFSASGMGSRDKTRVPKITGPSSSPSSTSQALVVSVANKVAEAPPDAEKKPQDVKTQPKYGAMILEALSELNEPNGTEMTEICSFIEQRHVVPTNFRRLIGTKFRRLVDSKKIEKVDTKSYRLTDSFATRAPAPIKASAPKQKDPSKPSKVSKNLGLFATSSPALEAAIAAAAKVADAEVKAHDAHDQMMEAERILRMAEETESLLTIAAEIYDRCTSSSSLPIICRLSL</sequence>